<keyword evidence="5 18" id="KW-0349">Heme</keyword>
<dbReference type="InterPro" id="IPR010255">
    <property type="entry name" value="Haem_peroxidase_sf"/>
</dbReference>
<dbReference type="AlphaFoldDB" id="M8C945"/>
<dbReference type="GO" id="GO:0140825">
    <property type="term" value="F:lactoperoxidase activity"/>
    <property type="evidence" value="ECO:0007669"/>
    <property type="project" value="UniProtKB-EC"/>
</dbReference>
<evidence type="ECO:0000256" key="13">
    <source>
        <dbReference type="ARBA" id="ARBA00023324"/>
    </source>
</evidence>
<dbReference type="GO" id="GO:0042744">
    <property type="term" value="P:hydrogen peroxide catabolic process"/>
    <property type="evidence" value="ECO:0007669"/>
    <property type="project" value="UniProtKB-KW"/>
</dbReference>
<dbReference type="PANTHER" id="PTHR31517">
    <property type="match status" value="1"/>
</dbReference>
<evidence type="ECO:0000256" key="4">
    <source>
        <dbReference type="ARBA" id="ARBA00022559"/>
    </source>
</evidence>
<evidence type="ECO:0000256" key="16">
    <source>
        <dbReference type="PIRSR" id="PIRSR600823-4"/>
    </source>
</evidence>
<evidence type="ECO:0000256" key="12">
    <source>
        <dbReference type="ARBA" id="ARBA00023283"/>
    </source>
</evidence>
<comment type="catalytic activity">
    <reaction evidence="1 18">
        <text>2 a phenolic donor + H2O2 = 2 a phenolic radical donor + 2 H2O</text>
        <dbReference type="Rhea" id="RHEA:56136"/>
        <dbReference type="ChEBI" id="CHEBI:15377"/>
        <dbReference type="ChEBI" id="CHEBI:16240"/>
        <dbReference type="ChEBI" id="CHEBI:139520"/>
        <dbReference type="ChEBI" id="CHEBI:139521"/>
        <dbReference type="EC" id="1.11.1.7"/>
    </reaction>
</comment>
<evidence type="ECO:0000256" key="14">
    <source>
        <dbReference type="PIRSR" id="PIRSR600823-1"/>
    </source>
</evidence>
<evidence type="ECO:0000256" key="5">
    <source>
        <dbReference type="ARBA" id="ARBA00022617"/>
    </source>
</evidence>
<evidence type="ECO:0000256" key="2">
    <source>
        <dbReference type="ARBA" id="ARBA00006873"/>
    </source>
</evidence>
<reference evidence="20" key="1">
    <citation type="submission" date="2015-06" db="UniProtKB">
        <authorList>
            <consortium name="EnsemblPlants"/>
        </authorList>
    </citation>
    <scope>IDENTIFICATION</scope>
</reference>
<dbReference type="InterPro" id="IPR019794">
    <property type="entry name" value="Peroxidases_AS"/>
</dbReference>
<evidence type="ECO:0000256" key="3">
    <source>
        <dbReference type="ARBA" id="ARBA00012313"/>
    </source>
</evidence>
<feature type="binding site" evidence="15">
    <location>
        <position position="74"/>
    </location>
    <ligand>
        <name>Ca(2+)</name>
        <dbReference type="ChEBI" id="CHEBI:29108"/>
        <label>1</label>
    </ligand>
</feature>
<evidence type="ECO:0000256" key="18">
    <source>
        <dbReference type="RuleBase" id="RU362060"/>
    </source>
</evidence>
<dbReference type="InterPro" id="IPR019793">
    <property type="entry name" value="Peroxidases_heam-ligand_BS"/>
</dbReference>
<feature type="binding site" evidence="15">
    <location>
        <position position="76"/>
    </location>
    <ligand>
        <name>Ca(2+)</name>
        <dbReference type="ChEBI" id="CHEBI:29108"/>
        <label>1</label>
    </ligand>
</feature>
<dbReference type="Gene3D" id="1.10.420.10">
    <property type="entry name" value="Peroxidase, domain 2"/>
    <property type="match status" value="1"/>
</dbReference>
<keyword evidence="6 15" id="KW-0479">Metal-binding</keyword>
<feature type="domain" description="Plant heme peroxidase family profile" evidence="19">
    <location>
        <begin position="27"/>
        <end position="300"/>
    </location>
</feature>
<keyword evidence="8 15" id="KW-0106">Calcium</keyword>
<sequence length="300" mass="32321">MGHTKAAVLVVVLAVAVLGLATDGQAQLQNGFYTGKCRGNDVEAVVRGIVKARFSQDNAIVAHLLRLLFHECGVNGCDGGLLIDGPGTEKTANPNLSVKGYDLIATIKMELEKRCPGVVSCSDIEILATRDAVNASTGQGYAAAAFFRTLGLSSDDMVVLLGAHTVGVTHCGMIKKSRLYSYGGKAGATDPSMDPELASTYKTYVCPNTASSDNNIVFLDDRASASKLDNSFYKMLQRRRGALMVDQNLYTDGSTRWMVDRLANTDHFRWLFPQALAKLGEVNVLTGTQGEVRRVCSRFN</sequence>
<keyword evidence="13 18" id="KW-0376">Hydrogen peroxide</keyword>
<feature type="disulfide bond" evidence="17">
    <location>
        <begin position="37"/>
        <end position="115"/>
    </location>
</feature>
<accession>M8C945</accession>
<keyword evidence="12" id="KW-0873">Pyrrolidone carboxylic acid</keyword>
<dbReference type="FunFam" id="1.10.420.10:FF:000007">
    <property type="entry name" value="Peroxidase"/>
    <property type="match status" value="1"/>
</dbReference>
<evidence type="ECO:0000259" key="19">
    <source>
        <dbReference type="PROSITE" id="PS50873"/>
    </source>
</evidence>
<keyword evidence="7 18" id="KW-0732">Signal</keyword>
<dbReference type="Gene3D" id="1.10.520.10">
    <property type="match status" value="2"/>
</dbReference>
<dbReference type="GO" id="GO:0006979">
    <property type="term" value="P:response to oxidative stress"/>
    <property type="evidence" value="ECO:0007669"/>
    <property type="project" value="UniProtKB-UniRule"/>
</dbReference>
<feature type="disulfide bond" evidence="17">
    <location>
        <begin position="171"/>
        <end position="206"/>
    </location>
</feature>
<feature type="binding site" evidence="15">
    <location>
        <position position="89"/>
    </location>
    <ligand>
        <name>Ca(2+)</name>
        <dbReference type="ChEBI" id="CHEBI:29108"/>
        <label>1</label>
    </ligand>
</feature>
<dbReference type="CDD" id="cd00693">
    <property type="entry name" value="secretory_peroxidase"/>
    <property type="match status" value="1"/>
</dbReference>
<dbReference type="GO" id="GO:0020037">
    <property type="term" value="F:heme binding"/>
    <property type="evidence" value="ECO:0007669"/>
    <property type="project" value="UniProtKB-UniRule"/>
</dbReference>
<keyword evidence="4 18" id="KW-0575">Peroxidase</keyword>
<dbReference type="PROSITE" id="PS50873">
    <property type="entry name" value="PEROXIDASE_4"/>
    <property type="match status" value="1"/>
</dbReference>
<evidence type="ECO:0000256" key="1">
    <source>
        <dbReference type="ARBA" id="ARBA00000189"/>
    </source>
</evidence>
<evidence type="ECO:0000256" key="8">
    <source>
        <dbReference type="ARBA" id="ARBA00022837"/>
    </source>
</evidence>
<feature type="chain" id="PRO_5014486531" description="Peroxidase" evidence="18">
    <location>
        <begin position="22"/>
        <end position="300"/>
    </location>
</feature>
<dbReference type="PRINTS" id="PR00461">
    <property type="entry name" value="PLPEROXIDASE"/>
</dbReference>
<dbReference type="PROSITE" id="PS00436">
    <property type="entry name" value="PEROXIDASE_2"/>
    <property type="match status" value="1"/>
</dbReference>
<keyword evidence="10 15" id="KW-0408">Iron</keyword>
<keyword evidence="18" id="KW-0964">Secreted</keyword>
<keyword evidence="11 17" id="KW-1015">Disulfide bond</keyword>
<dbReference type="InterPro" id="IPR002016">
    <property type="entry name" value="Haem_peroxidase"/>
</dbReference>
<feature type="signal peptide" evidence="18">
    <location>
        <begin position="1"/>
        <end position="21"/>
    </location>
</feature>
<dbReference type="InterPro" id="IPR033905">
    <property type="entry name" value="Secretory_peroxidase"/>
</dbReference>
<evidence type="ECO:0000256" key="10">
    <source>
        <dbReference type="ARBA" id="ARBA00023004"/>
    </source>
</evidence>
<dbReference type="PANTHER" id="PTHR31517:SF48">
    <property type="entry name" value="PEROXIDASE 16-RELATED"/>
    <property type="match status" value="1"/>
</dbReference>
<comment type="similarity">
    <text evidence="2">Belongs to the peroxidase family. Ascorbate peroxidase subfamily.</text>
</comment>
<comment type="function">
    <text evidence="18">Removal of H(2)O(2), oxidation of toxic reductants, biosynthesis and degradation of lignin, suberization, auxin catabolism, response to environmental stresses such as wounding, pathogen attack and oxidative stress.</text>
</comment>
<dbReference type="EnsemblPlants" id="EMT23587">
    <property type="protein sequence ID" value="EMT23587"/>
    <property type="gene ID" value="F775_22737"/>
</dbReference>
<feature type="binding site" evidence="15">
    <location>
        <position position="221"/>
    </location>
    <ligand>
        <name>Ca(2+)</name>
        <dbReference type="ChEBI" id="CHEBI:29108"/>
        <label>2</label>
    </ligand>
</feature>
<comment type="cofactor">
    <cofactor evidence="15 18">
        <name>heme b</name>
        <dbReference type="ChEBI" id="CHEBI:60344"/>
    </cofactor>
    <text evidence="15 18">Binds 1 heme b (iron(II)-protoporphyrin IX) group per subunit.</text>
</comment>
<protein>
    <recommendedName>
        <fullName evidence="3 18">Peroxidase</fullName>
        <ecNumber evidence="3 18">1.11.1.7</ecNumber>
    </recommendedName>
</protein>
<dbReference type="InterPro" id="IPR000823">
    <property type="entry name" value="Peroxidase_pln"/>
</dbReference>
<name>M8C945_AEGTA</name>
<feature type="disulfide bond" evidence="17">
    <location>
        <begin position="121"/>
        <end position="296"/>
    </location>
</feature>
<evidence type="ECO:0000256" key="6">
    <source>
        <dbReference type="ARBA" id="ARBA00022723"/>
    </source>
</evidence>
<proteinExistence type="inferred from homology"/>
<dbReference type="PROSITE" id="PS00435">
    <property type="entry name" value="PEROXIDASE_1"/>
    <property type="match status" value="1"/>
</dbReference>
<feature type="binding site" description="axial binding residue" evidence="15">
    <location>
        <position position="164"/>
    </location>
    <ligand>
        <name>heme b</name>
        <dbReference type="ChEBI" id="CHEBI:60344"/>
    </ligand>
    <ligandPart>
        <name>Fe</name>
        <dbReference type="ChEBI" id="CHEBI:18248"/>
    </ligandPart>
</feature>
<evidence type="ECO:0000313" key="20">
    <source>
        <dbReference type="EnsemblPlants" id="EMT23587"/>
    </source>
</evidence>
<evidence type="ECO:0000256" key="15">
    <source>
        <dbReference type="PIRSR" id="PIRSR600823-3"/>
    </source>
</evidence>
<dbReference type="Pfam" id="PF00141">
    <property type="entry name" value="peroxidase"/>
    <property type="match status" value="2"/>
</dbReference>
<evidence type="ECO:0000256" key="9">
    <source>
        <dbReference type="ARBA" id="ARBA00023002"/>
    </source>
</evidence>
<keyword evidence="9 18" id="KW-0560">Oxidoreductase</keyword>
<feature type="site" description="Transition state stabilizer" evidence="16">
    <location>
        <position position="66"/>
    </location>
</feature>
<comment type="cofactor">
    <cofactor evidence="15 18">
        <name>Ca(2+)</name>
        <dbReference type="ChEBI" id="CHEBI:29108"/>
    </cofactor>
    <text evidence="15 18">Binds 2 calcium ions per subunit.</text>
</comment>
<feature type="disulfide bond" evidence="17">
    <location>
        <begin position="72"/>
        <end position="77"/>
    </location>
</feature>
<evidence type="ECO:0000256" key="7">
    <source>
        <dbReference type="ARBA" id="ARBA00022729"/>
    </source>
</evidence>
<dbReference type="GO" id="GO:0005576">
    <property type="term" value="C:extracellular region"/>
    <property type="evidence" value="ECO:0007669"/>
    <property type="project" value="UniProtKB-SubCell"/>
</dbReference>
<dbReference type="SUPFAM" id="SSF48113">
    <property type="entry name" value="Heme-dependent peroxidases"/>
    <property type="match status" value="1"/>
</dbReference>
<evidence type="ECO:0000256" key="17">
    <source>
        <dbReference type="PIRSR" id="PIRSR600823-5"/>
    </source>
</evidence>
<organism evidence="20">
    <name type="scientific">Aegilops tauschii</name>
    <name type="common">Tausch's goatgrass</name>
    <name type="synonym">Aegilops squarrosa</name>
    <dbReference type="NCBI Taxonomy" id="37682"/>
    <lineage>
        <taxon>Eukaryota</taxon>
        <taxon>Viridiplantae</taxon>
        <taxon>Streptophyta</taxon>
        <taxon>Embryophyta</taxon>
        <taxon>Tracheophyta</taxon>
        <taxon>Spermatophyta</taxon>
        <taxon>Magnoliopsida</taxon>
        <taxon>Liliopsida</taxon>
        <taxon>Poales</taxon>
        <taxon>Poaceae</taxon>
        <taxon>BOP clade</taxon>
        <taxon>Pooideae</taxon>
        <taxon>Triticodae</taxon>
        <taxon>Triticeae</taxon>
        <taxon>Triticinae</taxon>
        <taxon>Aegilops</taxon>
    </lineage>
</organism>
<feature type="active site" description="Proton acceptor" evidence="14">
    <location>
        <position position="70"/>
    </location>
</feature>
<dbReference type="EC" id="1.11.1.7" evidence="3 18"/>
<comment type="similarity">
    <text evidence="18">Belongs to the peroxidase family. Classical plant (class III) peroxidase subfamily.</text>
</comment>
<feature type="binding site" evidence="15">
    <location>
        <position position="229"/>
    </location>
    <ligand>
        <name>Ca(2+)</name>
        <dbReference type="ChEBI" id="CHEBI:29108"/>
        <label>2</label>
    </ligand>
</feature>
<dbReference type="GO" id="GO:0046872">
    <property type="term" value="F:metal ion binding"/>
    <property type="evidence" value="ECO:0007669"/>
    <property type="project" value="UniProtKB-UniRule"/>
</dbReference>
<evidence type="ECO:0000256" key="11">
    <source>
        <dbReference type="ARBA" id="ARBA00023157"/>
    </source>
</evidence>
<dbReference type="PRINTS" id="PR00458">
    <property type="entry name" value="PEROXIDASE"/>
</dbReference>
<feature type="binding site" evidence="15">
    <location>
        <position position="165"/>
    </location>
    <ligand>
        <name>Ca(2+)</name>
        <dbReference type="ChEBI" id="CHEBI:29108"/>
        <label>2</label>
    </ligand>
</feature>
<comment type="subcellular location">
    <subcellularLocation>
        <location evidence="18">Secreted</location>
    </subcellularLocation>
</comment>
<feature type="binding site" evidence="15">
    <location>
        <position position="78"/>
    </location>
    <ligand>
        <name>Ca(2+)</name>
        <dbReference type="ChEBI" id="CHEBI:29108"/>
        <label>1</label>
    </ligand>
</feature>